<name>A0A177T2W5_9BASI</name>
<sequence length="652" mass="68904">MWFHLHLIPLQPGTQVPTASWFAHEEGHFFVELNSQPDDIHNPFIAHPQLKIIFRKGTFFARQDSADSALRINGALTPIHQDLPLLQSDLVELGRARSDRYNRAFTYRIDLSCSPSTLPAFPTPFTHTASRSQISYAWIDDMGRAIDDSARHYGYKNPCPPLRPAAFSFTDCTVITNSLLPRGEDAPLPAFFPHVPPSPMSASTPSYAVHINFAPPAGSSSTTSAPVQTHASPPPLSPSSASTTSVPSTPVASATSSTSIPTSVLTSPSDLAPSSPTTTSVSTSPSDSVGDHPSSPSPTPSSPASLPAPSTTSVAALSSDIHSSSHSSSQPSVIRTVPSAHDCPAVAPSRLPSSSASREVPPSMSYGTLVTKLRSAMVAISTNATHPLRSPPSTSACSSNSFTTPSNSATASASSSVLASRPTPSPEFSPSATSLPQSSSTASRVVAAASTSTSSPDVSFPEHVRPGSSIRFDGLALALDRFRNGWITARRVLSATGPASALTLRTPAVLPTSPSPVMVSSRIASIEHVQEQLLTIRLDLDSAPTRSQDGFTPLHDYASSVVPSSPGPPSTTPLRWSSSTPAKGHIVPDRPTHTSMPHYSPTRTCLMSWCDPSGLFRRFRLLSSPHPLELVPVQSRSLLIFAQHCGLFHLLS</sequence>
<feature type="compositionally biased region" description="Low complexity" evidence="1">
    <location>
        <begin position="344"/>
        <end position="357"/>
    </location>
</feature>
<dbReference type="EMBL" id="LWDF02000503">
    <property type="protein sequence ID" value="KAE8245469.1"/>
    <property type="molecule type" value="Genomic_DNA"/>
</dbReference>
<reference evidence="2" key="1">
    <citation type="submission" date="2016-04" db="EMBL/GenBank/DDBJ databases">
        <authorList>
            <person name="Nguyen H.D."/>
            <person name="Samba Siva P."/>
            <person name="Cullis J."/>
            <person name="Levesque C.A."/>
            <person name="Hambleton S."/>
        </authorList>
    </citation>
    <scope>NUCLEOTIDE SEQUENCE</scope>
    <source>
        <strain evidence="2">DAOMC 236416</strain>
    </source>
</reference>
<feature type="region of interest" description="Disordered" evidence="1">
    <location>
        <begin position="217"/>
        <end position="335"/>
    </location>
</feature>
<feature type="region of interest" description="Disordered" evidence="1">
    <location>
        <begin position="384"/>
        <end position="465"/>
    </location>
</feature>
<dbReference type="AlphaFoldDB" id="A0A177T2W5"/>
<feature type="compositionally biased region" description="Low complexity" evidence="1">
    <location>
        <begin position="273"/>
        <end position="288"/>
    </location>
</feature>
<feature type="compositionally biased region" description="Low complexity" evidence="1">
    <location>
        <begin position="302"/>
        <end position="334"/>
    </location>
</feature>
<dbReference type="Proteomes" id="UP000077521">
    <property type="component" value="Unassembled WGS sequence"/>
</dbReference>
<protein>
    <submittedName>
        <fullName evidence="2">Uncharacterized protein</fullName>
    </submittedName>
</protein>
<feature type="compositionally biased region" description="Low complexity" evidence="1">
    <location>
        <begin position="217"/>
        <end position="231"/>
    </location>
</feature>
<feature type="region of interest" description="Disordered" evidence="1">
    <location>
        <begin position="344"/>
        <end position="363"/>
    </location>
</feature>
<feature type="compositionally biased region" description="Low complexity" evidence="1">
    <location>
        <begin position="391"/>
        <end position="422"/>
    </location>
</feature>
<proteinExistence type="predicted"/>
<organism evidence="2 3">
    <name type="scientific">Tilletia indica</name>
    <dbReference type="NCBI Taxonomy" id="43049"/>
    <lineage>
        <taxon>Eukaryota</taxon>
        <taxon>Fungi</taxon>
        <taxon>Dikarya</taxon>
        <taxon>Basidiomycota</taxon>
        <taxon>Ustilaginomycotina</taxon>
        <taxon>Exobasidiomycetes</taxon>
        <taxon>Tilletiales</taxon>
        <taxon>Tilletiaceae</taxon>
        <taxon>Tilletia</taxon>
    </lineage>
</organism>
<feature type="compositionally biased region" description="Low complexity" evidence="1">
    <location>
        <begin position="238"/>
        <end position="264"/>
    </location>
</feature>
<keyword evidence="3" id="KW-1185">Reference proteome</keyword>
<evidence type="ECO:0000313" key="3">
    <source>
        <dbReference type="Proteomes" id="UP000077521"/>
    </source>
</evidence>
<evidence type="ECO:0000256" key="1">
    <source>
        <dbReference type="SAM" id="MobiDB-lite"/>
    </source>
</evidence>
<feature type="region of interest" description="Disordered" evidence="1">
    <location>
        <begin position="560"/>
        <end position="595"/>
    </location>
</feature>
<feature type="compositionally biased region" description="Low complexity" evidence="1">
    <location>
        <begin position="429"/>
        <end position="459"/>
    </location>
</feature>
<accession>A0A177T2W5</accession>
<reference evidence="2" key="2">
    <citation type="journal article" date="2019" name="IMA Fungus">
        <title>Genome sequencing and comparison of five Tilletia species to identify candidate genes for the detection of regulated species infecting wheat.</title>
        <authorList>
            <person name="Nguyen H.D.T."/>
            <person name="Sultana T."/>
            <person name="Kesanakurti P."/>
            <person name="Hambleton S."/>
        </authorList>
    </citation>
    <scope>NUCLEOTIDE SEQUENCE</scope>
    <source>
        <strain evidence="2">DAOMC 236416</strain>
    </source>
</reference>
<comment type="caution">
    <text evidence="2">The sequence shown here is derived from an EMBL/GenBank/DDBJ whole genome shotgun (WGS) entry which is preliminary data.</text>
</comment>
<evidence type="ECO:0000313" key="2">
    <source>
        <dbReference type="EMBL" id="KAE8245469.1"/>
    </source>
</evidence>
<gene>
    <name evidence="2" type="ORF">A4X13_0g5898</name>
</gene>